<dbReference type="OrthoDB" id="1194650at2759"/>
<organism evidence="1 2">
    <name type="scientific">Solanum commersonii</name>
    <name type="common">Commerson's wild potato</name>
    <name type="synonym">Commerson's nightshade</name>
    <dbReference type="NCBI Taxonomy" id="4109"/>
    <lineage>
        <taxon>Eukaryota</taxon>
        <taxon>Viridiplantae</taxon>
        <taxon>Streptophyta</taxon>
        <taxon>Embryophyta</taxon>
        <taxon>Tracheophyta</taxon>
        <taxon>Spermatophyta</taxon>
        <taxon>Magnoliopsida</taxon>
        <taxon>eudicotyledons</taxon>
        <taxon>Gunneridae</taxon>
        <taxon>Pentapetalae</taxon>
        <taxon>asterids</taxon>
        <taxon>lamiids</taxon>
        <taxon>Solanales</taxon>
        <taxon>Solanaceae</taxon>
        <taxon>Solanoideae</taxon>
        <taxon>Solaneae</taxon>
        <taxon>Solanum</taxon>
    </lineage>
</organism>
<dbReference type="Proteomes" id="UP000824120">
    <property type="component" value="Chromosome 7"/>
</dbReference>
<dbReference type="EMBL" id="JACXVP010000007">
    <property type="protein sequence ID" value="KAG5595772.1"/>
    <property type="molecule type" value="Genomic_DNA"/>
</dbReference>
<protein>
    <recommendedName>
        <fullName evidence="3">DUF1985 domain-containing protein</fullName>
    </recommendedName>
</protein>
<gene>
    <name evidence="1" type="ORF">H5410_037004</name>
</gene>
<evidence type="ECO:0008006" key="3">
    <source>
        <dbReference type="Google" id="ProtNLM"/>
    </source>
</evidence>
<accession>A0A9J5Y916</accession>
<evidence type="ECO:0000313" key="2">
    <source>
        <dbReference type="Proteomes" id="UP000824120"/>
    </source>
</evidence>
<name>A0A9J5Y916_SOLCO</name>
<keyword evidence="2" id="KW-1185">Reference proteome</keyword>
<evidence type="ECO:0000313" key="1">
    <source>
        <dbReference type="EMBL" id="KAG5595772.1"/>
    </source>
</evidence>
<dbReference type="AlphaFoldDB" id="A0A9J5Y916"/>
<comment type="caution">
    <text evidence="1">The sequence shown here is derived from an EMBL/GenBank/DDBJ whole genome shotgun (WGS) entry which is preliminary data.</text>
</comment>
<reference evidence="1 2" key="1">
    <citation type="submission" date="2020-09" db="EMBL/GenBank/DDBJ databases">
        <title>De no assembly of potato wild relative species, Solanum commersonii.</title>
        <authorList>
            <person name="Cho K."/>
        </authorList>
    </citation>
    <scope>NUCLEOTIDE SEQUENCE [LARGE SCALE GENOMIC DNA]</scope>
    <source>
        <strain evidence="1">LZ3.2</strain>
        <tissue evidence="1">Leaf</tissue>
    </source>
</reference>
<sequence length="109" mass="12745">MRNSDKGWFLSIEKSKGEKRMKQRKGSRQFLEQTPFGVFYEIHHIKIQCQLLRHLLLLETESVRDDMFIVKINITVLRFEIKEIAAVTGLKCGLLNDFVSNPSIPNRLI</sequence>
<proteinExistence type="predicted"/>